<feature type="transmembrane region" description="Helical" evidence="1">
    <location>
        <begin position="101"/>
        <end position="120"/>
    </location>
</feature>
<feature type="transmembrane region" description="Helical" evidence="1">
    <location>
        <begin position="195"/>
        <end position="214"/>
    </location>
</feature>
<keyword evidence="3" id="KW-1185">Reference proteome</keyword>
<organism evidence="2 3">
    <name type="scientific">Marinobacter profundi</name>
    <dbReference type="NCBI Taxonomy" id="2666256"/>
    <lineage>
        <taxon>Bacteria</taxon>
        <taxon>Pseudomonadati</taxon>
        <taxon>Pseudomonadota</taxon>
        <taxon>Gammaproteobacteria</taxon>
        <taxon>Pseudomonadales</taxon>
        <taxon>Marinobacteraceae</taxon>
        <taxon>Marinobacter</taxon>
    </lineage>
</organism>
<reference evidence="2 3" key="1">
    <citation type="submission" date="2017-09" db="EMBL/GenBank/DDBJ databases">
        <title>The draft genome sequences of Marinobacter sp. PWS21.</title>
        <authorList>
            <person name="Cao J."/>
        </authorList>
    </citation>
    <scope>NUCLEOTIDE SEQUENCE [LARGE SCALE GENOMIC DNA]</scope>
    <source>
        <strain evidence="2 3">PWS21</strain>
    </source>
</reference>
<evidence type="ECO:0008006" key="4">
    <source>
        <dbReference type="Google" id="ProtNLM"/>
    </source>
</evidence>
<dbReference type="EMBL" id="NTFH01000007">
    <property type="protein sequence ID" value="PHQ15452.1"/>
    <property type="molecule type" value="Genomic_DNA"/>
</dbReference>
<keyword evidence="1" id="KW-1133">Transmembrane helix</keyword>
<keyword evidence="1" id="KW-0812">Transmembrane</keyword>
<dbReference type="AlphaFoldDB" id="A0A2G1ULV9"/>
<accession>A0A2G1ULV9</accession>
<evidence type="ECO:0000313" key="2">
    <source>
        <dbReference type="EMBL" id="PHQ15452.1"/>
    </source>
</evidence>
<comment type="caution">
    <text evidence="2">The sequence shown here is derived from an EMBL/GenBank/DDBJ whole genome shotgun (WGS) entry which is preliminary data.</text>
</comment>
<protein>
    <recommendedName>
        <fullName evidence="4">DUF998 domain-containing protein</fullName>
    </recommendedName>
</protein>
<feature type="transmembrane region" description="Helical" evidence="1">
    <location>
        <begin position="163"/>
        <end position="183"/>
    </location>
</feature>
<feature type="transmembrane region" description="Helical" evidence="1">
    <location>
        <begin position="12"/>
        <end position="34"/>
    </location>
</feature>
<gene>
    <name evidence="2" type="ORF">CLH61_10075</name>
</gene>
<evidence type="ECO:0000256" key="1">
    <source>
        <dbReference type="SAM" id="Phobius"/>
    </source>
</evidence>
<sequence length="226" mass="25345">MASKPDGIPLWWLALAAGLIPLLTIHLTFGVSVLEGHIDACIPYWDSCTSISRTGRHGTSYFIFKGTMLPAATLGILWWWLNARWLRQLGCTTRGIRWLPALGLIASLALAAYTLALGHGGEGFNLVRRIGVVLYFSLTFINQLLLSSALAHQPRWQQAGQRLLWLCQLTLGIGILTVILNGVAPEFYSRRDDAFEWVLALLLNLHALWVALLWRQSRFRARLWTG</sequence>
<proteinExistence type="predicted"/>
<name>A0A2G1ULV9_9GAMM</name>
<keyword evidence="1" id="KW-0472">Membrane</keyword>
<evidence type="ECO:0000313" key="3">
    <source>
        <dbReference type="Proteomes" id="UP000231409"/>
    </source>
</evidence>
<feature type="transmembrane region" description="Helical" evidence="1">
    <location>
        <begin position="62"/>
        <end position="81"/>
    </location>
</feature>
<feature type="transmembrane region" description="Helical" evidence="1">
    <location>
        <begin position="132"/>
        <end position="151"/>
    </location>
</feature>
<dbReference type="Proteomes" id="UP000231409">
    <property type="component" value="Unassembled WGS sequence"/>
</dbReference>
<dbReference type="RefSeq" id="WP_099614576.1">
    <property type="nucleotide sequence ID" value="NZ_KZ319370.1"/>
</dbReference>